<dbReference type="Pfam" id="PF09167">
    <property type="entry name" value="DUF1942"/>
    <property type="match status" value="1"/>
</dbReference>
<sequence length="308" mass="31067">MTPKYIAASWLLVPAITALVLTGCGSTSGVPTAERSGTSTDATTARPTDATVPIGAAQDVTDDDVTTRITVQTLAPAQGSKYGLPAAGELHQITVTVEGVRGTTNVNPLYFTARAADGTSYDAALGTVDGQLPTGTVTSGDILKGVVAFDVTGPPIASIRYNGALGDELAKWVGQSAASAPFTSPSPAIAPTPSTGSARGDLALASTVSVPSCNGTGIVVLYSATNPNTYAQEVAAELLANPGAQYLRTDNACPSLRQATTDGNAIYAVYRIAGTTAAEVCAAVAASGGDSYGKWLDTTTDPSYIIPC</sequence>
<dbReference type="EMBL" id="LVHI01000039">
    <property type="protein sequence ID" value="OAK51427.1"/>
    <property type="molecule type" value="Genomic_DNA"/>
</dbReference>
<organism evidence="5 6">
    <name type="scientific">Rhodococcoides kyotonense</name>
    <dbReference type="NCBI Taxonomy" id="398843"/>
    <lineage>
        <taxon>Bacteria</taxon>
        <taxon>Bacillati</taxon>
        <taxon>Actinomycetota</taxon>
        <taxon>Actinomycetes</taxon>
        <taxon>Mycobacteriales</taxon>
        <taxon>Nocardiaceae</taxon>
        <taxon>Rhodococcoides</taxon>
    </lineage>
</organism>
<protein>
    <recommendedName>
        <fullName evidence="4">MPT63-like domain-containing protein</fullName>
    </recommendedName>
</protein>
<keyword evidence="1 3" id="KW-0732">Signal</keyword>
<feature type="signal peptide" evidence="3">
    <location>
        <begin position="1"/>
        <end position="20"/>
    </location>
</feature>
<dbReference type="SUPFAM" id="SSF81982">
    <property type="entry name" value="Antigen MPT63/MPB63 (immunoprotective extracellular protein)"/>
    <property type="match status" value="1"/>
</dbReference>
<evidence type="ECO:0000256" key="3">
    <source>
        <dbReference type="SAM" id="SignalP"/>
    </source>
</evidence>
<proteinExistence type="predicted"/>
<dbReference type="GO" id="GO:0005615">
    <property type="term" value="C:extracellular space"/>
    <property type="evidence" value="ECO:0007669"/>
    <property type="project" value="InterPro"/>
</dbReference>
<reference evidence="5 6" key="1">
    <citation type="submission" date="2016-03" db="EMBL/GenBank/DDBJ databases">
        <title>Genome sequence of Rhodococcus kyotonensis KB10.</title>
        <authorList>
            <person name="Jeong H."/>
            <person name="Hong C.E."/>
            <person name="Jo S.H."/>
            <person name="Park J.M."/>
        </authorList>
    </citation>
    <scope>NUCLEOTIDE SEQUENCE [LARGE SCALE GENOMIC DNA]</scope>
    <source>
        <strain evidence="5 6">KB10</strain>
    </source>
</reference>
<keyword evidence="6" id="KW-1185">Reference proteome</keyword>
<feature type="chain" id="PRO_5039648855" description="MPT63-like domain-containing protein" evidence="3">
    <location>
        <begin position="21"/>
        <end position="308"/>
    </location>
</feature>
<dbReference type="AlphaFoldDB" id="A0A177Y7F7"/>
<dbReference type="InterPro" id="IPR029050">
    <property type="entry name" value="Immunoprotect_excell_Ig-like"/>
</dbReference>
<evidence type="ECO:0000313" key="6">
    <source>
        <dbReference type="Proteomes" id="UP000077519"/>
    </source>
</evidence>
<gene>
    <name evidence="5" type="ORF">A3K89_12635</name>
</gene>
<dbReference type="Gene3D" id="2.60.40.1240">
    <property type="match status" value="1"/>
</dbReference>
<accession>A0A177Y7F7</accession>
<feature type="compositionally biased region" description="Low complexity" evidence="2">
    <location>
        <begin position="38"/>
        <end position="47"/>
    </location>
</feature>
<evidence type="ECO:0000256" key="2">
    <source>
        <dbReference type="SAM" id="MobiDB-lite"/>
    </source>
</evidence>
<comment type="caution">
    <text evidence="5">The sequence shown here is derived from an EMBL/GenBank/DDBJ whole genome shotgun (WGS) entry which is preliminary data.</text>
</comment>
<evidence type="ECO:0000313" key="5">
    <source>
        <dbReference type="EMBL" id="OAK51427.1"/>
    </source>
</evidence>
<evidence type="ECO:0000256" key="1">
    <source>
        <dbReference type="ARBA" id="ARBA00022729"/>
    </source>
</evidence>
<dbReference type="RefSeq" id="WP_068431429.1">
    <property type="nucleotide sequence ID" value="NZ_LVHI01000039.1"/>
</dbReference>
<dbReference type="InterPro" id="IPR015250">
    <property type="entry name" value="MPT63-like"/>
</dbReference>
<feature type="region of interest" description="Disordered" evidence="2">
    <location>
        <begin position="28"/>
        <end position="47"/>
    </location>
</feature>
<name>A0A177Y7F7_9NOCA</name>
<feature type="domain" description="MPT63-like" evidence="4">
    <location>
        <begin position="51"/>
        <end position="169"/>
    </location>
</feature>
<dbReference type="Proteomes" id="UP000077519">
    <property type="component" value="Unassembled WGS sequence"/>
</dbReference>
<evidence type="ECO:0000259" key="4">
    <source>
        <dbReference type="Pfam" id="PF09167"/>
    </source>
</evidence>
<dbReference type="PROSITE" id="PS51257">
    <property type="entry name" value="PROKAR_LIPOPROTEIN"/>
    <property type="match status" value="1"/>
</dbReference>